<dbReference type="PROSITE" id="PS51257">
    <property type="entry name" value="PROKAR_LIPOPROTEIN"/>
    <property type="match status" value="1"/>
</dbReference>
<dbReference type="RefSeq" id="WP_003437595.1">
    <property type="nucleotide sequence ID" value="NZ_APLF01000004.1"/>
</dbReference>
<dbReference type="InterPro" id="IPR018247">
    <property type="entry name" value="EF_Hand_1_Ca_BS"/>
</dbReference>
<reference evidence="2 3" key="1">
    <citation type="journal article" date="2014" name="Genome Biol. Evol.">
        <title>Extensive gene acquisition in the extremely psychrophilic bacterial species Psychroflexus torquis and the link to sea-ice ecosystem specialism.</title>
        <authorList>
            <person name="Feng S."/>
            <person name="Powell S.M."/>
            <person name="Wilson R."/>
            <person name="Bowman J.P."/>
        </authorList>
    </citation>
    <scope>NUCLEOTIDE SEQUENCE [LARGE SCALE GENOMIC DNA]</scope>
    <source>
        <strain evidence="2 3">ACAM 44</strain>
    </source>
</reference>
<proteinExistence type="predicted"/>
<feature type="compositionally biased region" description="Acidic residues" evidence="1">
    <location>
        <begin position="247"/>
        <end position="277"/>
    </location>
</feature>
<dbReference type="PROSITE" id="PS00018">
    <property type="entry name" value="EF_HAND_1"/>
    <property type="match status" value="1"/>
</dbReference>
<dbReference type="InterPro" id="IPR046357">
    <property type="entry name" value="PPIase_dom_sf"/>
</dbReference>
<dbReference type="PATRIC" id="fig|1189619.4.peg.1100"/>
<dbReference type="eggNOG" id="COG0545">
    <property type="taxonomic scope" value="Bacteria"/>
</dbReference>
<gene>
    <name evidence="2" type="ORF">pgond44_05315</name>
</gene>
<organism evidence="2 3">
    <name type="scientific">Psychroflexus gondwanensis ACAM 44</name>
    <dbReference type="NCBI Taxonomy" id="1189619"/>
    <lineage>
        <taxon>Bacteria</taxon>
        <taxon>Pseudomonadati</taxon>
        <taxon>Bacteroidota</taxon>
        <taxon>Flavobacteriia</taxon>
        <taxon>Flavobacteriales</taxon>
        <taxon>Flavobacteriaceae</taxon>
        <taxon>Psychroflexus</taxon>
    </lineage>
</organism>
<name>N1X1K8_9FLAO</name>
<evidence type="ECO:0000313" key="3">
    <source>
        <dbReference type="Proteomes" id="UP000012317"/>
    </source>
</evidence>
<evidence type="ECO:0000256" key="1">
    <source>
        <dbReference type="SAM" id="MobiDB-lite"/>
    </source>
</evidence>
<sequence length="303" mass="34364">MKLQRLLFILMLGFIFSCSDDDDTSEPVELKDPEEVKDENMLQIEEFLSTHFYRFEDNPQNPNFQNIVFDTIAGDNANEEPIINSEFLESKPVTQQDVEYTLYYLKFREGAESVRQPTFADSVLVTYRGFSLFENQTFDASPNPIWFDLTNNIRGFYEVMDEFRGATSFQENPDGTISFDDNFGIGTVFIPSGIAYYATPPSGSGIAAYEPIVFNIQLYKSKESDHDRDGVPSWMEDINEDRRITNDDSDGDNIPDFADIDDDGDGTLTEDEIEFDAEGNLILPDSNGNGTPDYLDPTFPEDA</sequence>
<feature type="region of interest" description="Disordered" evidence="1">
    <location>
        <begin position="242"/>
        <end position="303"/>
    </location>
</feature>
<dbReference type="Gene3D" id="3.10.50.40">
    <property type="match status" value="1"/>
</dbReference>
<keyword evidence="3" id="KW-1185">Reference proteome</keyword>
<protein>
    <submittedName>
        <fullName evidence="2">Uncharacterized protein</fullName>
    </submittedName>
</protein>
<dbReference type="STRING" id="1189619.pgond44_05315"/>
<dbReference type="Proteomes" id="UP000012317">
    <property type="component" value="Unassembled WGS sequence"/>
</dbReference>
<accession>N1X1K8</accession>
<dbReference type="EMBL" id="APLF01000004">
    <property type="protein sequence ID" value="EMY81933.1"/>
    <property type="molecule type" value="Genomic_DNA"/>
</dbReference>
<dbReference type="AlphaFoldDB" id="N1X1K8"/>
<evidence type="ECO:0000313" key="2">
    <source>
        <dbReference type="EMBL" id="EMY81933.1"/>
    </source>
</evidence>
<dbReference type="GO" id="GO:0003755">
    <property type="term" value="F:peptidyl-prolyl cis-trans isomerase activity"/>
    <property type="evidence" value="ECO:0007669"/>
    <property type="project" value="InterPro"/>
</dbReference>
<comment type="caution">
    <text evidence="2">The sequence shown here is derived from an EMBL/GenBank/DDBJ whole genome shotgun (WGS) entry which is preliminary data.</text>
</comment>